<name>A0A919CJU5_9GAMM</name>
<dbReference type="EMBL" id="BMYM01000001">
    <property type="protein sequence ID" value="GHD31923.1"/>
    <property type="molecule type" value="Genomic_DNA"/>
</dbReference>
<gene>
    <name evidence="2" type="ORF">GCM10007053_15490</name>
</gene>
<dbReference type="RefSeq" id="WP_189476862.1">
    <property type="nucleotide sequence ID" value="NZ_BMYM01000001.1"/>
</dbReference>
<reference evidence="2" key="2">
    <citation type="submission" date="2020-09" db="EMBL/GenBank/DDBJ databases">
        <authorList>
            <person name="Sun Q."/>
            <person name="Kim S."/>
        </authorList>
    </citation>
    <scope>NUCLEOTIDE SEQUENCE</scope>
    <source>
        <strain evidence="2">KCTC 23430</strain>
    </source>
</reference>
<evidence type="ECO:0000259" key="1">
    <source>
        <dbReference type="Pfam" id="PF00535"/>
    </source>
</evidence>
<accession>A0A919CJU5</accession>
<evidence type="ECO:0000313" key="2">
    <source>
        <dbReference type="EMBL" id="GHD31923.1"/>
    </source>
</evidence>
<dbReference type="InterPro" id="IPR001173">
    <property type="entry name" value="Glyco_trans_2-like"/>
</dbReference>
<organism evidence="2 3">
    <name type="scientific">Parahalioglobus pacificus</name>
    <dbReference type="NCBI Taxonomy" id="930806"/>
    <lineage>
        <taxon>Bacteria</taxon>
        <taxon>Pseudomonadati</taxon>
        <taxon>Pseudomonadota</taxon>
        <taxon>Gammaproteobacteria</taxon>
        <taxon>Cellvibrionales</taxon>
        <taxon>Halieaceae</taxon>
        <taxon>Parahalioglobus</taxon>
    </lineage>
</organism>
<sequence>MSARWIQRFWKDRAPRLSIVVVVYDMVEQAKKTVISLSPEYQSGITGLDYEVIIVENSSRNMLPEEFTRNLPQNFRYFARQESSPSPVNALNFGAAQATAEYLCIMVDGARMLTPGVLQNLIRAQSLGRQTVATVPSYHLGSELQQLAVKNGYGEKEEEGLLTSIEWPKNAYRLFEVSCLSKSCERGHFLPSAESNCISLPIELWNKLGGGDARFDSLGGGFLNLDLYKRALEDPDSEHVILVGEGSFHQFHGGATTGGVSDQKREQAIELMKAQYASIRGCSYTPPCTDPIVLGKIPDQALDNLSHSIEKRRQVHTT</sequence>
<dbReference type="AlphaFoldDB" id="A0A919CJU5"/>
<evidence type="ECO:0000313" key="3">
    <source>
        <dbReference type="Proteomes" id="UP000644693"/>
    </source>
</evidence>
<dbReference type="Gene3D" id="3.90.550.10">
    <property type="entry name" value="Spore Coat Polysaccharide Biosynthesis Protein SpsA, Chain A"/>
    <property type="match status" value="1"/>
</dbReference>
<dbReference type="Proteomes" id="UP000644693">
    <property type="component" value="Unassembled WGS sequence"/>
</dbReference>
<keyword evidence="3" id="KW-1185">Reference proteome</keyword>
<dbReference type="Pfam" id="PF00535">
    <property type="entry name" value="Glycos_transf_2"/>
    <property type="match status" value="1"/>
</dbReference>
<feature type="domain" description="Glycosyltransferase 2-like" evidence="1">
    <location>
        <begin position="18"/>
        <end position="130"/>
    </location>
</feature>
<dbReference type="SUPFAM" id="SSF53448">
    <property type="entry name" value="Nucleotide-diphospho-sugar transferases"/>
    <property type="match status" value="1"/>
</dbReference>
<dbReference type="InterPro" id="IPR029044">
    <property type="entry name" value="Nucleotide-diphossugar_trans"/>
</dbReference>
<proteinExistence type="predicted"/>
<reference evidence="2" key="1">
    <citation type="journal article" date="2014" name="Int. J. Syst. Evol. Microbiol.">
        <title>Complete genome sequence of Corynebacterium casei LMG S-19264T (=DSM 44701T), isolated from a smear-ripened cheese.</title>
        <authorList>
            <consortium name="US DOE Joint Genome Institute (JGI-PGF)"/>
            <person name="Walter F."/>
            <person name="Albersmeier A."/>
            <person name="Kalinowski J."/>
            <person name="Ruckert C."/>
        </authorList>
    </citation>
    <scope>NUCLEOTIDE SEQUENCE</scope>
    <source>
        <strain evidence="2">KCTC 23430</strain>
    </source>
</reference>
<comment type="caution">
    <text evidence="2">The sequence shown here is derived from an EMBL/GenBank/DDBJ whole genome shotgun (WGS) entry which is preliminary data.</text>
</comment>
<protein>
    <recommendedName>
        <fullName evidence="1">Glycosyltransferase 2-like domain-containing protein</fullName>
    </recommendedName>
</protein>